<dbReference type="GO" id="GO:0051287">
    <property type="term" value="F:NAD binding"/>
    <property type="evidence" value="ECO:0007669"/>
    <property type="project" value="InterPro"/>
</dbReference>
<evidence type="ECO:0000256" key="19">
    <source>
        <dbReference type="ARBA" id="ARBA00046997"/>
    </source>
</evidence>
<evidence type="ECO:0000256" key="20">
    <source>
        <dbReference type="ARBA" id="ARBA00047698"/>
    </source>
</evidence>
<dbReference type="InterPro" id="IPR020831">
    <property type="entry name" value="GlycerAld/Erythrose_P_DH"/>
</dbReference>
<feature type="compositionally biased region" description="Pro residues" evidence="22">
    <location>
        <begin position="121"/>
        <end position="130"/>
    </location>
</feature>
<feature type="compositionally biased region" description="Low complexity" evidence="22">
    <location>
        <begin position="131"/>
        <end position="157"/>
    </location>
</feature>
<evidence type="ECO:0000256" key="15">
    <source>
        <dbReference type="ARBA" id="ARBA00023152"/>
    </source>
</evidence>
<evidence type="ECO:0000256" key="4">
    <source>
        <dbReference type="ARBA" id="ARBA00004869"/>
    </source>
</evidence>
<dbReference type="PROSITE" id="PS00071">
    <property type="entry name" value="GAPDH"/>
    <property type="match status" value="1"/>
</dbReference>
<dbReference type="InterPro" id="IPR020830">
    <property type="entry name" value="GlycerAld_3-P_DH_AS"/>
</dbReference>
<organism evidence="24 25">
    <name type="scientific">Cnephaeus nilssonii</name>
    <name type="common">Northern bat</name>
    <name type="synonym">Eptesicus nilssonii</name>
    <dbReference type="NCBI Taxonomy" id="3371016"/>
    <lineage>
        <taxon>Eukaryota</taxon>
        <taxon>Metazoa</taxon>
        <taxon>Chordata</taxon>
        <taxon>Craniata</taxon>
        <taxon>Vertebrata</taxon>
        <taxon>Euteleostomi</taxon>
        <taxon>Mammalia</taxon>
        <taxon>Eutheria</taxon>
        <taxon>Laurasiatheria</taxon>
        <taxon>Chiroptera</taxon>
        <taxon>Yangochiroptera</taxon>
        <taxon>Vespertilionidae</taxon>
        <taxon>Cnephaeus</taxon>
    </lineage>
</organism>
<sequence length="413" mass="44043">MVKDAEQLLTWVQASQIKSSGVLSCETGSSLVSVLLPRGSGHQRPLLFRSTAMAQMLSSRRHWRCELSILPAQLAIPATPSPAPCASLWPNPPAQGADAAPPVTPKVHPEELEAELEASAPPEPVPPPAASPDAAVEPGPAPDTTEAPPALEEEPSLGPLLVPASEEELPVEAPTQGPPVELAAPHPHLAPCLDLVLPPHLLHHPTAVLLSAGPISASSASTATRRHHRVTNARHVPLCPQEQDRPQKRGDAGAEYVVESTGVFTTMEKAGAHLKGRARGHHLCPFCDAPMFVMGVNHDKYDNSLKTVSNASCTTHCLAPLANVIHDNFGTMEGLMTTVHAITPPRRSWMAPLGSCGVMAEGLPKHHPCFYWHCQGCGQVVLQVQSLENRPGTNDWWCWHDLDSTAGLLEASL</sequence>
<keyword evidence="12" id="KW-0810">Translation regulation</keyword>
<feature type="domain" description="Glyceraldehyde 3-phosphate dehydrogenase NAD(P) binding" evidence="23">
    <location>
        <begin position="206"/>
        <end position="313"/>
    </location>
</feature>
<evidence type="ECO:0000313" key="25">
    <source>
        <dbReference type="Proteomes" id="UP001177744"/>
    </source>
</evidence>
<dbReference type="GO" id="GO:0005829">
    <property type="term" value="C:cytosol"/>
    <property type="evidence" value="ECO:0007669"/>
    <property type="project" value="UniProtKB-SubCell"/>
</dbReference>
<evidence type="ECO:0000256" key="6">
    <source>
        <dbReference type="ARBA" id="ARBA00013119"/>
    </source>
</evidence>
<comment type="subunit">
    <text evidence="19">Homotetramer. Interacts with TPPP; the interaction is direct. Interacts (when S-nitrosylated) with SIAH1; leading to nuclear translocation. Interacts with RILPL1/GOSPEL, leading to prevent the interaction between GAPDH and SIAH1 and prevent nuclear translocation. Interacts with CHP1; the interaction increases the binding of CHP1 with microtubules. Associates with microtubules. Interacts with EIF1AD, USP25, PRKCI and WARS1. Interacts with phosphorylated RPL13A; inhibited by oxidatively-modified low-densitity lipoprotein (LDL(ox)). Component of the GAIT complex. Interacts with FKBP6; leading to inhibit GAPDH catalytic activity. Interacts with TRAF2, promoting TRAF2 ubiquitination. Interacts with TRAF3, promoting TRAF3 ubiquitination.</text>
</comment>
<protein>
    <recommendedName>
        <fullName evidence="7">Glyceraldehyde-3-phosphate dehydrogenase</fullName>
        <ecNumber evidence="6">1.2.1.12</ecNumber>
    </recommendedName>
    <alternativeName>
        <fullName evidence="18">Peptidyl-cysteine S-nitrosylase GAPDH</fullName>
    </alternativeName>
</protein>
<feature type="region of interest" description="Disordered" evidence="22">
    <location>
        <begin position="110"/>
        <end position="157"/>
    </location>
</feature>
<dbReference type="PANTHER" id="PTHR10836">
    <property type="entry name" value="GLYCERALDEHYDE 3-PHOSPHATE DEHYDROGENASE"/>
    <property type="match status" value="1"/>
</dbReference>
<dbReference type="SMART" id="SM00846">
    <property type="entry name" value="Gp_dh_N"/>
    <property type="match status" value="1"/>
</dbReference>
<reference evidence="24" key="1">
    <citation type="submission" date="2023-06" db="EMBL/GenBank/DDBJ databases">
        <title>Reference genome for the Northern bat (Eptesicus nilssonii), a most northern bat species.</title>
        <authorList>
            <person name="Laine V.N."/>
            <person name="Pulliainen A.T."/>
            <person name="Lilley T.M."/>
        </authorList>
    </citation>
    <scope>NUCLEOTIDE SEQUENCE</scope>
    <source>
        <strain evidence="24">BLF_Eptnil</strain>
        <tissue evidence="24">Kidney</tissue>
    </source>
</reference>
<keyword evidence="15" id="KW-0324">Glycolysis</keyword>
<evidence type="ECO:0000256" key="21">
    <source>
        <dbReference type="ARBA" id="ARBA00048005"/>
    </source>
</evidence>
<dbReference type="Gene3D" id="3.30.360.10">
    <property type="entry name" value="Dihydrodipicolinate Reductase, domain 2"/>
    <property type="match status" value="1"/>
</dbReference>
<evidence type="ECO:0000256" key="16">
    <source>
        <dbReference type="ARBA" id="ARBA00023212"/>
    </source>
</evidence>
<evidence type="ECO:0000256" key="14">
    <source>
        <dbReference type="ARBA" id="ARBA00023027"/>
    </source>
</evidence>
<dbReference type="GO" id="GO:0006096">
    <property type="term" value="P:glycolytic process"/>
    <property type="evidence" value="ECO:0007669"/>
    <property type="project" value="UniProtKB-KW"/>
</dbReference>
<comment type="subcellular location">
    <subcellularLocation>
        <location evidence="2">Cytoplasm</location>
        <location evidence="2">Cytoskeleton</location>
    </subcellularLocation>
    <subcellularLocation>
        <location evidence="3">Cytoplasm</location>
        <location evidence="3">Cytosol</location>
    </subcellularLocation>
    <subcellularLocation>
        <location evidence="1">Nucleus</location>
    </subcellularLocation>
</comment>
<evidence type="ECO:0000256" key="18">
    <source>
        <dbReference type="ARBA" id="ARBA00031890"/>
    </source>
</evidence>
<comment type="pathway">
    <text evidence="4">Carbohydrate degradation; glycolysis; pyruvate from D-glyceraldehyde 3-phosphate: step 1/5.</text>
</comment>
<dbReference type="InterPro" id="IPR036291">
    <property type="entry name" value="NAD(P)-bd_dom_sf"/>
</dbReference>
<comment type="caution">
    <text evidence="24">The sequence shown here is derived from an EMBL/GenBank/DDBJ whole genome shotgun (WGS) entry which is preliminary data.</text>
</comment>
<dbReference type="EMBL" id="JAULJE010000006">
    <property type="protein sequence ID" value="KAK1342020.1"/>
    <property type="molecule type" value="Genomic_DNA"/>
</dbReference>
<comment type="similarity">
    <text evidence="5">Belongs to the glyceraldehyde-3-phosphate dehydrogenase family.</text>
</comment>
<name>A0AA40I3W1_CNENI</name>
<evidence type="ECO:0000256" key="13">
    <source>
        <dbReference type="ARBA" id="ARBA00023002"/>
    </source>
</evidence>
<evidence type="ECO:0000256" key="3">
    <source>
        <dbReference type="ARBA" id="ARBA00004514"/>
    </source>
</evidence>
<dbReference type="GO" id="GO:0005634">
    <property type="term" value="C:nucleus"/>
    <property type="evidence" value="ECO:0007669"/>
    <property type="project" value="UniProtKB-SubCell"/>
</dbReference>
<evidence type="ECO:0000256" key="12">
    <source>
        <dbReference type="ARBA" id="ARBA00022845"/>
    </source>
</evidence>
<comment type="catalytic activity">
    <reaction evidence="20">
        <text>D-glyceraldehyde 3-phosphate + phosphate + NAD(+) = (2R)-3-phospho-glyceroyl phosphate + NADH + H(+)</text>
        <dbReference type="Rhea" id="RHEA:10300"/>
        <dbReference type="ChEBI" id="CHEBI:15378"/>
        <dbReference type="ChEBI" id="CHEBI:43474"/>
        <dbReference type="ChEBI" id="CHEBI:57540"/>
        <dbReference type="ChEBI" id="CHEBI:57604"/>
        <dbReference type="ChEBI" id="CHEBI:57945"/>
        <dbReference type="ChEBI" id="CHEBI:59776"/>
        <dbReference type="EC" id="1.2.1.12"/>
    </reaction>
</comment>
<evidence type="ECO:0000313" key="24">
    <source>
        <dbReference type="EMBL" id="KAK1342020.1"/>
    </source>
</evidence>
<evidence type="ECO:0000256" key="17">
    <source>
        <dbReference type="ARBA" id="ARBA00023242"/>
    </source>
</evidence>
<dbReference type="InterPro" id="IPR020828">
    <property type="entry name" value="GlycerAld_3-P_DH_NAD(P)-bd"/>
</dbReference>
<evidence type="ECO:0000256" key="10">
    <source>
        <dbReference type="ARBA" id="ARBA00022703"/>
    </source>
</evidence>
<dbReference type="GO" id="GO:0006915">
    <property type="term" value="P:apoptotic process"/>
    <property type="evidence" value="ECO:0007669"/>
    <property type="project" value="UniProtKB-KW"/>
</dbReference>
<keyword evidence="17" id="KW-0539">Nucleus</keyword>
<dbReference type="Gene3D" id="3.40.50.720">
    <property type="entry name" value="NAD(P)-binding Rossmann-like Domain"/>
    <property type="match status" value="1"/>
</dbReference>
<evidence type="ECO:0000256" key="22">
    <source>
        <dbReference type="SAM" id="MobiDB-lite"/>
    </source>
</evidence>
<accession>A0AA40I3W1</accession>
<evidence type="ECO:0000256" key="7">
    <source>
        <dbReference type="ARBA" id="ARBA00021022"/>
    </source>
</evidence>
<keyword evidence="16" id="KW-0206">Cytoskeleton</keyword>
<evidence type="ECO:0000256" key="5">
    <source>
        <dbReference type="ARBA" id="ARBA00007406"/>
    </source>
</evidence>
<dbReference type="SUPFAM" id="SSF55347">
    <property type="entry name" value="Glyceraldehyde-3-phosphate dehydrogenase-like, C-terminal domain"/>
    <property type="match status" value="1"/>
</dbReference>
<keyword evidence="11" id="KW-0702">S-nitrosylation</keyword>
<dbReference type="InterPro" id="IPR020829">
    <property type="entry name" value="GlycerAld_3-P_DH_cat"/>
</dbReference>
<keyword evidence="8" id="KW-0963">Cytoplasm</keyword>
<dbReference type="PANTHER" id="PTHR10836:SF111">
    <property type="entry name" value="GLYCERALDEHYDE-3-PHOSPHATE DEHYDROGENASE"/>
    <property type="match status" value="1"/>
</dbReference>
<comment type="catalytic activity">
    <reaction evidence="21">
        <text>S-nitroso-L-cysteinyl-[GAPDH] + L-cysteinyl-[protein] = L-cysteinyl-[GAPDH] + S-nitroso-L-cysteinyl-[protein]</text>
        <dbReference type="Rhea" id="RHEA:66684"/>
        <dbReference type="Rhea" id="RHEA-COMP:10131"/>
        <dbReference type="Rhea" id="RHEA-COMP:17089"/>
        <dbReference type="Rhea" id="RHEA-COMP:17090"/>
        <dbReference type="Rhea" id="RHEA-COMP:17091"/>
        <dbReference type="ChEBI" id="CHEBI:29950"/>
        <dbReference type="ChEBI" id="CHEBI:149494"/>
    </reaction>
    <physiologicalReaction direction="left-to-right" evidence="21">
        <dbReference type="Rhea" id="RHEA:66685"/>
    </physiologicalReaction>
</comment>
<dbReference type="Proteomes" id="UP001177744">
    <property type="component" value="Unassembled WGS sequence"/>
</dbReference>
<dbReference type="PRINTS" id="PR00078">
    <property type="entry name" value="G3PDHDRGNASE"/>
</dbReference>
<evidence type="ECO:0000256" key="8">
    <source>
        <dbReference type="ARBA" id="ARBA00022490"/>
    </source>
</evidence>
<dbReference type="GO" id="GO:0005856">
    <property type="term" value="C:cytoskeleton"/>
    <property type="evidence" value="ECO:0007669"/>
    <property type="project" value="UniProtKB-SubCell"/>
</dbReference>
<dbReference type="EC" id="1.2.1.12" evidence="6"/>
<dbReference type="GO" id="GO:0004365">
    <property type="term" value="F:glyceraldehyde-3-phosphate dehydrogenase (NAD+) (phosphorylating) activity"/>
    <property type="evidence" value="ECO:0007669"/>
    <property type="project" value="UniProtKB-EC"/>
</dbReference>
<keyword evidence="9" id="KW-0808">Transferase</keyword>
<feature type="region of interest" description="Disordered" evidence="22">
    <location>
        <begin position="86"/>
        <end position="105"/>
    </location>
</feature>
<evidence type="ECO:0000256" key="1">
    <source>
        <dbReference type="ARBA" id="ARBA00004123"/>
    </source>
</evidence>
<evidence type="ECO:0000256" key="9">
    <source>
        <dbReference type="ARBA" id="ARBA00022679"/>
    </source>
</evidence>
<keyword evidence="14" id="KW-0520">NAD</keyword>
<dbReference type="AlphaFoldDB" id="A0AA40I3W1"/>
<evidence type="ECO:0000256" key="2">
    <source>
        <dbReference type="ARBA" id="ARBA00004245"/>
    </source>
</evidence>
<dbReference type="GO" id="GO:0006417">
    <property type="term" value="P:regulation of translation"/>
    <property type="evidence" value="ECO:0007669"/>
    <property type="project" value="UniProtKB-KW"/>
</dbReference>
<keyword evidence="13" id="KW-0560">Oxidoreductase</keyword>
<evidence type="ECO:0000256" key="11">
    <source>
        <dbReference type="ARBA" id="ARBA00022799"/>
    </source>
</evidence>
<dbReference type="GO" id="GO:0016740">
    <property type="term" value="F:transferase activity"/>
    <property type="evidence" value="ECO:0007669"/>
    <property type="project" value="UniProtKB-KW"/>
</dbReference>
<dbReference type="SUPFAM" id="SSF51735">
    <property type="entry name" value="NAD(P)-binding Rossmann-fold domains"/>
    <property type="match status" value="1"/>
</dbReference>
<evidence type="ECO:0000259" key="23">
    <source>
        <dbReference type="SMART" id="SM00846"/>
    </source>
</evidence>
<dbReference type="Pfam" id="PF02800">
    <property type="entry name" value="Gp_dh_C"/>
    <property type="match status" value="1"/>
</dbReference>
<keyword evidence="25" id="KW-1185">Reference proteome</keyword>
<keyword evidence="10" id="KW-0053">Apoptosis</keyword>
<gene>
    <name evidence="24" type="ORF">QTO34_016773</name>
</gene>
<proteinExistence type="inferred from homology"/>